<feature type="region of interest" description="Disordered" evidence="5">
    <location>
        <begin position="229"/>
        <end position="254"/>
    </location>
</feature>
<keyword evidence="2 4" id="KW-0863">Zinc-finger</keyword>
<dbReference type="Gene3D" id="3.30.40.10">
    <property type="entry name" value="Zinc/RING finger domain, C3HC4 (zinc finger)"/>
    <property type="match status" value="1"/>
</dbReference>
<dbReference type="Gene3D" id="2.60.210.10">
    <property type="entry name" value="Apoptosis, Tumor Necrosis Factor Receptor Associated Protein 2, Chain A"/>
    <property type="match status" value="1"/>
</dbReference>
<protein>
    <recommendedName>
        <fullName evidence="6">RING-type domain-containing protein</fullName>
    </recommendedName>
</protein>
<dbReference type="KEGG" id="gsl:Gasu_64240"/>
<dbReference type="AlphaFoldDB" id="M2WQ67"/>
<dbReference type="PROSITE" id="PS50089">
    <property type="entry name" value="ZF_RING_2"/>
    <property type="match status" value="1"/>
</dbReference>
<evidence type="ECO:0000256" key="3">
    <source>
        <dbReference type="ARBA" id="ARBA00022833"/>
    </source>
</evidence>
<dbReference type="InterPro" id="IPR013083">
    <property type="entry name" value="Znf_RING/FYVE/PHD"/>
</dbReference>
<sequence length="352" mass="40300">MERELELVLFLHKEENQLVRGPIVKNGNWDLQLLAQKGSDFLSFFVKAPFQKIAALDFFLNNHTDPRRTIYRSIEVPFPYEGETLGLESFASTRVLNPDEGFLLENDCLFLSARVQFLLPNCPWKCLVVERGDPMANFKGRKLIRSFYHPQGGEGTYHVEVHENFTIHVKGHESWNDVNFTTKFPSQAPSRLLPQTATKGRYNPWQFLKITGEDREACVTGNRLLRQRRTTSARKRTSVENDSESEDSSIPPSIFSVRNRRNDRVIPSVPLEVKDEPKVIDDYISSEVNKTSSLVSCVICFESYDGNAHRAKCLSCGHVFCSFCVDELVTCRKNCPLCRKKIKTDKILALFV</sequence>
<keyword evidence="3" id="KW-0862">Zinc</keyword>
<dbReference type="OrthoDB" id="6105938at2759"/>
<dbReference type="Proteomes" id="UP000030680">
    <property type="component" value="Unassembled WGS sequence"/>
</dbReference>
<name>M2WQ67_GALSU</name>
<dbReference type="InterPro" id="IPR017907">
    <property type="entry name" value="Znf_RING_CS"/>
</dbReference>
<proteinExistence type="predicted"/>
<dbReference type="InterPro" id="IPR001841">
    <property type="entry name" value="Znf_RING"/>
</dbReference>
<evidence type="ECO:0000313" key="7">
    <source>
        <dbReference type="EMBL" id="EME25915.1"/>
    </source>
</evidence>
<dbReference type="SUPFAM" id="SSF49599">
    <property type="entry name" value="TRAF domain-like"/>
    <property type="match status" value="1"/>
</dbReference>
<dbReference type="InterPro" id="IPR008974">
    <property type="entry name" value="TRAF-like"/>
</dbReference>
<dbReference type="Pfam" id="PF13639">
    <property type="entry name" value="zf-RING_2"/>
    <property type="match status" value="1"/>
</dbReference>
<dbReference type="EMBL" id="KB454720">
    <property type="protein sequence ID" value="EME25915.1"/>
    <property type="molecule type" value="Genomic_DNA"/>
</dbReference>
<gene>
    <name evidence="7" type="ORF">Gasu_64240</name>
</gene>
<dbReference type="SUPFAM" id="SSF57850">
    <property type="entry name" value="RING/U-box"/>
    <property type="match status" value="1"/>
</dbReference>
<reference evidence="8" key="1">
    <citation type="journal article" date="2013" name="Science">
        <title>Gene transfer from bacteria and archaea facilitated evolution of an extremophilic eukaryote.</title>
        <authorList>
            <person name="Schonknecht G."/>
            <person name="Chen W.H."/>
            <person name="Ternes C.M."/>
            <person name="Barbier G.G."/>
            <person name="Shrestha R.P."/>
            <person name="Stanke M."/>
            <person name="Brautigam A."/>
            <person name="Baker B.J."/>
            <person name="Banfield J.F."/>
            <person name="Garavito R.M."/>
            <person name="Carr K."/>
            <person name="Wilkerson C."/>
            <person name="Rensing S.A."/>
            <person name="Gagneul D."/>
            <person name="Dickenson N.E."/>
            <person name="Oesterhelt C."/>
            <person name="Lercher M.J."/>
            <person name="Weber A.P."/>
        </authorList>
    </citation>
    <scope>NUCLEOTIDE SEQUENCE [LARGE SCALE GENOMIC DNA]</scope>
    <source>
        <strain evidence="8">074W</strain>
    </source>
</reference>
<evidence type="ECO:0000313" key="8">
    <source>
        <dbReference type="Proteomes" id="UP000030680"/>
    </source>
</evidence>
<dbReference type="GO" id="GO:0008270">
    <property type="term" value="F:zinc ion binding"/>
    <property type="evidence" value="ECO:0007669"/>
    <property type="project" value="UniProtKB-KW"/>
</dbReference>
<dbReference type="Gramene" id="EME25915">
    <property type="protein sequence ID" value="EME25915"/>
    <property type="gene ID" value="Gasu_64240"/>
</dbReference>
<feature type="domain" description="RING-type" evidence="6">
    <location>
        <begin position="297"/>
        <end position="339"/>
    </location>
</feature>
<evidence type="ECO:0000259" key="6">
    <source>
        <dbReference type="PROSITE" id="PS50089"/>
    </source>
</evidence>
<evidence type="ECO:0000256" key="2">
    <source>
        <dbReference type="ARBA" id="ARBA00022771"/>
    </source>
</evidence>
<dbReference type="RefSeq" id="XP_005702435.1">
    <property type="nucleotide sequence ID" value="XM_005702378.1"/>
</dbReference>
<dbReference type="PANTHER" id="PTHR23041:SF78">
    <property type="entry name" value="E3 UBIQUITIN-PROTEIN LIGASE RNF4"/>
    <property type="match status" value="1"/>
</dbReference>
<dbReference type="GeneID" id="17084908"/>
<evidence type="ECO:0000256" key="5">
    <source>
        <dbReference type="SAM" id="MobiDB-lite"/>
    </source>
</evidence>
<keyword evidence="1" id="KW-0479">Metal-binding</keyword>
<evidence type="ECO:0000256" key="1">
    <source>
        <dbReference type="ARBA" id="ARBA00022723"/>
    </source>
</evidence>
<organism evidence="7 8">
    <name type="scientific">Galdieria sulphuraria</name>
    <name type="common">Red alga</name>
    <dbReference type="NCBI Taxonomy" id="130081"/>
    <lineage>
        <taxon>Eukaryota</taxon>
        <taxon>Rhodophyta</taxon>
        <taxon>Bangiophyceae</taxon>
        <taxon>Galdieriales</taxon>
        <taxon>Galdieriaceae</taxon>
        <taxon>Galdieria</taxon>
    </lineage>
</organism>
<evidence type="ECO:0000256" key="4">
    <source>
        <dbReference type="PROSITE-ProRule" id="PRU00175"/>
    </source>
</evidence>
<keyword evidence="8" id="KW-1185">Reference proteome</keyword>
<dbReference type="PROSITE" id="PS00518">
    <property type="entry name" value="ZF_RING_1"/>
    <property type="match status" value="1"/>
</dbReference>
<dbReference type="PANTHER" id="PTHR23041">
    <property type="entry name" value="RING FINGER DOMAIN-CONTAINING"/>
    <property type="match status" value="1"/>
</dbReference>
<dbReference type="InterPro" id="IPR047134">
    <property type="entry name" value="RNF4"/>
</dbReference>
<dbReference type="SMART" id="SM00184">
    <property type="entry name" value="RING"/>
    <property type="match status" value="1"/>
</dbReference>
<accession>M2WQ67</accession>